<dbReference type="InterPro" id="IPR014922">
    <property type="entry name" value="YdhG-like"/>
</dbReference>
<organism evidence="2 3">
    <name type="scientific">Mucilaginibacter celer</name>
    <dbReference type="NCBI Taxonomy" id="2305508"/>
    <lineage>
        <taxon>Bacteria</taxon>
        <taxon>Pseudomonadati</taxon>
        <taxon>Bacteroidota</taxon>
        <taxon>Sphingobacteriia</taxon>
        <taxon>Sphingobacteriales</taxon>
        <taxon>Sphingobacteriaceae</taxon>
        <taxon>Mucilaginibacter</taxon>
    </lineage>
</organism>
<dbReference type="Pfam" id="PF08818">
    <property type="entry name" value="DUF1801"/>
    <property type="match status" value="1"/>
</dbReference>
<accession>A0A494VPS8</accession>
<proteinExistence type="predicted"/>
<evidence type="ECO:0000313" key="2">
    <source>
        <dbReference type="EMBL" id="AYL97467.1"/>
    </source>
</evidence>
<evidence type="ECO:0000259" key="1">
    <source>
        <dbReference type="Pfam" id="PF08818"/>
    </source>
</evidence>
<reference evidence="2 3" key="1">
    <citation type="submission" date="2018-10" db="EMBL/GenBank/DDBJ databases">
        <title>Genome sequencing of Mucilaginibacter sp. HYN0043.</title>
        <authorList>
            <person name="Kim M."/>
            <person name="Yi H."/>
        </authorList>
    </citation>
    <scope>NUCLEOTIDE SEQUENCE [LARGE SCALE GENOMIC DNA]</scope>
    <source>
        <strain evidence="2 3">HYN0043</strain>
    </source>
</reference>
<dbReference type="SUPFAM" id="SSF159888">
    <property type="entry name" value="YdhG-like"/>
    <property type="match status" value="1"/>
</dbReference>
<keyword evidence="3" id="KW-1185">Reference proteome</keyword>
<dbReference type="OrthoDB" id="115213at2"/>
<dbReference type="EMBL" id="CP032869">
    <property type="protein sequence ID" value="AYL97467.1"/>
    <property type="molecule type" value="Genomic_DNA"/>
</dbReference>
<evidence type="ECO:0000313" key="3">
    <source>
        <dbReference type="Proteomes" id="UP000270046"/>
    </source>
</evidence>
<name>A0A494VPS8_9SPHI</name>
<protein>
    <recommendedName>
        <fullName evidence="1">YdhG-like domain-containing protein</fullName>
    </recommendedName>
</protein>
<dbReference type="RefSeq" id="WP_119411036.1">
    <property type="nucleotide sequence ID" value="NZ_CP032869.1"/>
</dbReference>
<feature type="domain" description="YdhG-like" evidence="1">
    <location>
        <begin position="20"/>
        <end position="111"/>
    </location>
</feature>
<dbReference type="Proteomes" id="UP000270046">
    <property type="component" value="Chromosome"/>
</dbReference>
<gene>
    <name evidence="2" type="ORF">HYN43_020145</name>
</gene>
<dbReference type="Gene3D" id="3.90.1150.200">
    <property type="match status" value="1"/>
</dbReference>
<sequence>MQNPKETIDEYIADFPDEVQQKLQQVRATIKAAAPDAVEAIKYAIPTFILNGNLVHFGGFKNHIGFYPAPQGLEEFKEELSGYKGAKGSVQFPLNEPLPLDLITKIVKFRVQKNLEKVKKKK</sequence>
<dbReference type="KEGG" id="muh:HYN43_020145"/>
<dbReference type="AlphaFoldDB" id="A0A494VPS8"/>